<protein>
    <submittedName>
        <fullName evidence="1">Uncharacterized protein</fullName>
    </submittedName>
</protein>
<dbReference type="EMBL" id="CM000782">
    <property type="protein sequence ID" value="AQK82601.1"/>
    <property type="molecule type" value="Genomic_DNA"/>
</dbReference>
<dbReference type="InParanoid" id="A0A1D6LT58"/>
<evidence type="ECO:0000313" key="1">
    <source>
        <dbReference type="EMBL" id="AQK82601.1"/>
    </source>
</evidence>
<dbReference type="ExpressionAtlas" id="A0A1D6LT58">
    <property type="expression patterns" value="baseline and differential"/>
</dbReference>
<sequence length="175" mass="19754">MGGKGTVACSKRKKWKPPVISAMSSSLLSVHRRSCYRHLHSLPILQYILSTARAIGKAEGGHVVLSSTPRHPRRWWRRLLQSPFVGLRCSSTRLVVVSTVGKDAYSTQQTSTSDTEEHRSKCNAQEEITKDQTASIRQLKAKDNMPLFESPPKRSVKKAHFCNFDMGYFVVLRNI</sequence>
<gene>
    <name evidence="1" type="ORF">ZEAMMB73_Zm00001d036995</name>
</gene>
<proteinExistence type="predicted"/>
<reference evidence="1" key="1">
    <citation type="submission" date="2015-12" db="EMBL/GenBank/DDBJ databases">
        <title>Update maize B73 reference genome by single molecule sequencing technologies.</title>
        <authorList>
            <consortium name="Maize Genome Sequencing Project"/>
            <person name="Ware D."/>
        </authorList>
    </citation>
    <scope>NUCLEOTIDE SEQUENCE</scope>
    <source>
        <tissue evidence="1">Seedling</tissue>
    </source>
</reference>
<dbReference type="AlphaFoldDB" id="A0A1D6LT58"/>
<name>A0A1D6LT58_MAIZE</name>
<dbReference type="IntAct" id="A0A1D6LT58">
    <property type="interactions" value="1"/>
</dbReference>
<accession>A0A1D6LT58</accession>
<organism evidence="1">
    <name type="scientific">Zea mays</name>
    <name type="common">Maize</name>
    <dbReference type="NCBI Taxonomy" id="4577"/>
    <lineage>
        <taxon>Eukaryota</taxon>
        <taxon>Viridiplantae</taxon>
        <taxon>Streptophyta</taxon>
        <taxon>Embryophyta</taxon>
        <taxon>Tracheophyta</taxon>
        <taxon>Spermatophyta</taxon>
        <taxon>Magnoliopsida</taxon>
        <taxon>Liliopsida</taxon>
        <taxon>Poales</taxon>
        <taxon>Poaceae</taxon>
        <taxon>PACMAD clade</taxon>
        <taxon>Panicoideae</taxon>
        <taxon>Andropogonodae</taxon>
        <taxon>Andropogoneae</taxon>
        <taxon>Tripsacinae</taxon>
        <taxon>Zea</taxon>
    </lineage>
</organism>